<organism evidence="1 2">
    <name type="scientific">Onchocerca volvulus</name>
    <dbReference type="NCBI Taxonomy" id="6282"/>
    <lineage>
        <taxon>Eukaryota</taxon>
        <taxon>Metazoa</taxon>
        <taxon>Ecdysozoa</taxon>
        <taxon>Nematoda</taxon>
        <taxon>Chromadorea</taxon>
        <taxon>Rhabditida</taxon>
        <taxon>Spirurina</taxon>
        <taxon>Spiruromorpha</taxon>
        <taxon>Filarioidea</taxon>
        <taxon>Onchocercidae</taxon>
        <taxon>Onchocerca</taxon>
    </lineage>
</organism>
<reference evidence="2" key="1">
    <citation type="submission" date="2013-10" db="EMBL/GenBank/DDBJ databases">
        <title>Genome sequencing of Onchocerca volvulus.</title>
        <authorList>
            <person name="Cotton J."/>
            <person name="Tsai J."/>
            <person name="Stanley E."/>
            <person name="Tracey A."/>
            <person name="Holroyd N."/>
            <person name="Lustigman S."/>
            <person name="Berriman M."/>
        </authorList>
    </citation>
    <scope>NUCLEOTIDE SEQUENCE</scope>
</reference>
<keyword evidence="2" id="KW-1185">Reference proteome</keyword>
<protein>
    <submittedName>
        <fullName evidence="1">Uncharacterized protein</fullName>
    </submittedName>
</protein>
<name>A0A8R1Y4V9_ONCVO</name>
<dbReference type="EnsemblMetazoa" id="OVOC6693.1">
    <property type="protein sequence ID" value="OVOC6693.1"/>
    <property type="gene ID" value="WBGene00243502"/>
</dbReference>
<dbReference type="AlphaFoldDB" id="A0A8R1Y4V9"/>
<evidence type="ECO:0000313" key="1">
    <source>
        <dbReference type="EnsemblMetazoa" id="OVOC6693.1"/>
    </source>
</evidence>
<dbReference type="Proteomes" id="UP000024404">
    <property type="component" value="Unassembled WGS sequence"/>
</dbReference>
<sequence>MKIRFQEFAGGRGLPDAHVSNLWDRTIMVKHSNPLSSFRMDGRSSRKIIPHDDALLGKNTLIGGRNVAWKVERDEEFVIHRR</sequence>
<evidence type="ECO:0000313" key="2">
    <source>
        <dbReference type="Proteomes" id="UP000024404"/>
    </source>
</evidence>
<reference evidence="1" key="2">
    <citation type="submission" date="2022-06" db="UniProtKB">
        <authorList>
            <consortium name="EnsemblMetazoa"/>
        </authorList>
    </citation>
    <scope>IDENTIFICATION</scope>
</reference>
<proteinExistence type="predicted"/>
<accession>A0A8R1Y4V9</accession>
<dbReference type="EMBL" id="CMVM020000180">
    <property type="status" value="NOT_ANNOTATED_CDS"/>
    <property type="molecule type" value="Genomic_DNA"/>
</dbReference>